<evidence type="ECO:0000313" key="15">
    <source>
        <dbReference type="Proteomes" id="UP000199300"/>
    </source>
</evidence>
<dbReference type="GO" id="GO:0015940">
    <property type="term" value="P:pantothenate biosynthetic process"/>
    <property type="evidence" value="ECO:0007669"/>
    <property type="project" value="UniProtKB-UniPathway"/>
</dbReference>
<accession>A0A1H8I6S6</accession>
<comment type="similarity">
    <text evidence="3 11">Belongs to the ketopantoate reductase family.</text>
</comment>
<dbReference type="EMBL" id="FODJ01000001">
    <property type="protein sequence ID" value="SEN63815.1"/>
    <property type="molecule type" value="Genomic_DNA"/>
</dbReference>
<dbReference type="PANTHER" id="PTHR43765">
    <property type="entry name" value="2-DEHYDROPANTOATE 2-REDUCTASE-RELATED"/>
    <property type="match status" value="1"/>
</dbReference>
<dbReference type="InterPro" id="IPR050838">
    <property type="entry name" value="Ketopantoate_reductase"/>
</dbReference>
<protein>
    <recommendedName>
        <fullName evidence="5 11">2-dehydropantoate 2-reductase</fullName>
        <ecNumber evidence="4 11">1.1.1.169</ecNumber>
    </recommendedName>
    <alternativeName>
        <fullName evidence="9 11">Ketopantoate reductase</fullName>
    </alternativeName>
</protein>
<reference evidence="14 15" key="1">
    <citation type="submission" date="2016-10" db="EMBL/GenBank/DDBJ databases">
        <authorList>
            <person name="de Groot N.N."/>
        </authorList>
    </citation>
    <scope>NUCLEOTIDE SEQUENCE [LARGE SCALE GENOMIC DNA]</scope>
    <source>
        <strain evidence="14 15">CGMCC 1.10434</strain>
    </source>
</reference>
<dbReference type="SUPFAM" id="SSF48179">
    <property type="entry name" value="6-phosphogluconate dehydrogenase C-terminal domain-like"/>
    <property type="match status" value="1"/>
</dbReference>
<evidence type="ECO:0000259" key="13">
    <source>
        <dbReference type="Pfam" id="PF08546"/>
    </source>
</evidence>
<comment type="function">
    <text evidence="1 11">Catalyzes the NADPH-dependent reduction of ketopantoate into pantoic acid.</text>
</comment>
<keyword evidence="6 11" id="KW-0566">Pantothenate biosynthesis</keyword>
<dbReference type="OrthoDB" id="9800163at2"/>
<dbReference type="Gene3D" id="3.40.50.720">
    <property type="entry name" value="NAD(P)-binding Rossmann-like Domain"/>
    <property type="match status" value="1"/>
</dbReference>
<dbReference type="InterPro" id="IPR008927">
    <property type="entry name" value="6-PGluconate_DH-like_C_sf"/>
</dbReference>
<dbReference type="InterPro" id="IPR036291">
    <property type="entry name" value="NAD(P)-bd_dom_sf"/>
</dbReference>
<evidence type="ECO:0000256" key="7">
    <source>
        <dbReference type="ARBA" id="ARBA00022857"/>
    </source>
</evidence>
<evidence type="ECO:0000313" key="14">
    <source>
        <dbReference type="EMBL" id="SEN63815.1"/>
    </source>
</evidence>
<name>A0A1H8I6S6_9BACI</name>
<keyword evidence="8 11" id="KW-0560">Oxidoreductase</keyword>
<dbReference type="Pfam" id="PF08546">
    <property type="entry name" value="ApbA_C"/>
    <property type="match status" value="1"/>
</dbReference>
<comment type="pathway">
    <text evidence="2 11">Cofactor biosynthesis; (R)-pantothenate biosynthesis; (R)-pantoate from 3-methyl-2-oxobutanoate: step 2/2.</text>
</comment>
<evidence type="ECO:0000256" key="3">
    <source>
        <dbReference type="ARBA" id="ARBA00007870"/>
    </source>
</evidence>
<dbReference type="GO" id="GO:0005737">
    <property type="term" value="C:cytoplasm"/>
    <property type="evidence" value="ECO:0007669"/>
    <property type="project" value="TreeGrafter"/>
</dbReference>
<dbReference type="Gene3D" id="1.10.1040.10">
    <property type="entry name" value="N-(1-d-carboxylethyl)-l-norvaline Dehydrogenase, domain 2"/>
    <property type="match status" value="1"/>
</dbReference>
<evidence type="ECO:0000256" key="2">
    <source>
        <dbReference type="ARBA" id="ARBA00004994"/>
    </source>
</evidence>
<dbReference type="InterPro" id="IPR013332">
    <property type="entry name" value="KPR_N"/>
</dbReference>
<feature type="domain" description="Ketopantoate reductase C-terminal" evidence="13">
    <location>
        <begin position="178"/>
        <end position="270"/>
    </location>
</feature>
<dbReference type="STRING" id="872970.SAMN04488134_101530"/>
<keyword evidence="15" id="KW-1185">Reference proteome</keyword>
<keyword evidence="7 11" id="KW-0521">NADP</keyword>
<evidence type="ECO:0000256" key="6">
    <source>
        <dbReference type="ARBA" id="ARBA00022655"/>
    </source>
</evidence>
<proteinExistence type="inferred from homology"/>
<evidence type="ECO:0000259" key="12">
    <source>
        <dbReference type="Pfam" id="PF02558"/>
    </source>
</evidence>
<dbReference type="PANTHER" id="PTHR43765:SF2">
    <property type="entry name" value="2-DEHYDROPANTOATE 2-REDUCTASE"/>
    <property type="match status" value="1"/>
</dbReference>
<dbReference type="InterPro" id="IPR013752">
    <property type="entry name" value="KPA_reductase"/>
</dbReference>
<dbReference type="NCBIfam" id="TIGR00745">
    <property type="entry name" value="apbA_panE"/>
    <property type="match status" value="1"/>
</dbReference>
<dbReference type="InterPro" id="IPR013328">
    <property type="entry name" value="6PGD_dom2"/>
</dbReference>
<dbReference type="InterPro" id="IPR003710">
    <property type="entry name" value="ApbA"/>
</dbReference>
<evidence type="ECO:0000256" key="1">
    <source>
        <dbReference type="ARBA" id="ARBA00002919"/>
    </source>
</evidence>
<evidence type="ECO:0000256" key="4">
    <source>
        <dbReference type="ARBA" id="ARBA00013014"/>
    </source>
</evidence>
<gene>
    <name evidence="14" type="ORF">SAMN04488134_101530</name>
</gene>
<dbReference type="UniPathway" id="UPA00028">
    <property type="reaction ID" value="UER00004"/>
</dbReference>
<dbReference type="EC" id="1.1.1.169" evidence="4 11"/>
<dbReference type="GO" id="GO:0008677">
    <property type="term" value="F:2-dehydropantoate 2-reductase activity"/>
    <property type="evidence" value="ECO:0007669"/>
    <property type="project" value="UniProtKB-EC"/>
</dbReference>
<dbReference type="RefSeq" id="WP_091494522.1">
    <property type="nucleotide sequence ID" value="NZ_FODJ01000001.1"/>
</dbReference>
<dbReference type="GO" id="GO:0050661">
    <property type="term" value="F:NADP binding"/>
    <property type="evidence" value="ECO:0007669"/>
    <property type="project" value="TreeGrafter"/>
</dbReference>
<evidence type="ECO:0000256" key="8">
    <source>
        <dbReference type="ARBA" id="ARBA00023002"/>
    </source>
</evidence>
<evidence type="ECO:0000256" key="5">
    <source>
        <dbReference type="ARBA" id="ARBA00019465"/>
    </source>
</evidence>
<dbReference type="SUPFAM" id="SSF51735">
    <property type="entry name" value="NAD(P)-binding Rossmann-fold domains"/>
    <property type="match status" value="1"/>
</dbReference>
<evidence type="ECO:0000256" key="11">
    <source>
        <dbReference type="RuleBase" id="RU362068"/>
    </source>
</evidence>
<dbReference type="Proteomes" id="UP000199300">
    <property type="component" value="Unassembled WGS sequence"/>
</dbReference>
<organism evidence="14 15">
    <name type="scientific">Amphibacillus marinus</name>
    <dbReference type="NCBI Taxonomy" id="872970"/>
    <lineage>
        <taxon>Bacteria</taxon>
        <taxon>Bacillati</taxon>
        <taxon>Bacillota</taxon>
        <taxon>Bacilli</taxon>
        <taxon>Bacillales</taxon>
        <taxon>Bacillaceae</taxon>
        <taxon>Amphibacillus</taxon>
    </lineage>
</organism>
<dbReference type="Pfam" id="PF02558">
    <property type="entry name" value="ApbA"/>
    <property type="match status" value="1"/>
</dbReference>
<sequence>MLNIAIIGGGAIGLLTACLLEKDHHVTLYIRDKQQYKVIEKEGIICLPVKKRYPISVQMISRISANHELIIIAVKAYHLQVLVKQLKQLNVPLLFIQNGMSHLSVIKEALAEHITFIATVEHGARKEGLNGVTHTGIGNVNVAPYGLNAKQKPLIIQRLATHSFPIKVMQDGERLLKEKVMINAVINPITAVYQVRNGAILTDPRLHEEAKNLAAEVARVLALNFNEQWQRIVNIASRTSRNDSSMKVDIDQGRCTEVDGILGYLINLASSPIPKIIDYYQAIKEMERGDQ</sequence>
<feature type="domain" description="Ketopantoate reductase N-terminal" evidence="12">
    <location>
        <begin position="4"/>
        <end position="144"/>
    </location>
</feature>
<evidence type="ECO:0000256" key="9">
    <source>
        <dbReference type="ARBA" id="ARBA00032024"/>
    </source>
</evidence>
<comment type="catalytic activity">
    <reaction evidence="10 11">
        <text>(R)-pantoate + NADP(+) = 2-dehydropantoate + NADPH + H(+)</text>
        <dbReference type="Rhea" id="RHEA:16233"/>
        <dbReference type="ChEBI" id="CHEBI:11561"/>
        <dbReference type="ChEBI" id="CHEBI:15378"/>
        <dbReference type="ChEBI" id="CHEBI:15980"/>
        <dbReference type="ChEBI" id="CHEBI:57783"/>
        <dbReference type="ChEBI" id="CHEBI:58349"/>
        <dbReference type="EC" id="1.1.1.169"/>
    </reaction>
</comment>
<dbReference type="AlphaFoldDB" id="A0A1H8I6S6"/>
<evidence type="ECO:0000256" key="10">
    <source>
        <dbReference type="ARBA" id="ARBA00048793"/>
    </source>
</evidence>